<evidence type="ECO:0000313" key="8">
    <source>
        <dbReference type="Proteomes" id="UP000183868"/>
    </source>
</evidence>
<dbReference type="GO" id="GO:0016765">
    <property type="term" value="F:transferase activity, transferring alkyl or aryl (other than methyl) groups"/>
    <property type="evidence" value="ECO:0007669"/>
    <property type="project" value="InterPro"/>
</dbReference>
<dbReference type="PANTHER" id="PTHR42723">
    <property type="entry name" value="CHLOROPHYLL SYNTHASE"/>
    <property type="match status" value="1"/>
</dbReference>
<keyword evidence="5 6" id="KW-0472">Membrane</keyword>
<keyword evidence="4 6" id="KW-1133">Transmembrane helix</keyword>
<evidence type="ECO:0000256" key="1">
    <source>
        <dbReference type="ARBA" id="ARBA00004141"/>
    </source>
</evidence>
<evidence type="ECO:0000256" key="4">
    <source>
        <dbReference type="ARBA" id="ARBA00022989"/>
    </source>
</evidence>
<dbReference type="EMBL" id="CP018099">
    <property type="protein sequence ID" value="APF18322.1"/>
    <property type="molecule type" value="Genomic_DNA"/>
</dbReference>
<dbReference type="InterPro" id="IPR050475">
    <property type="entry name" value="Prenyltransferase_related"/>
</dbReference>
<dbReference type="PANTHER" id="PTHR42723:SF1">
    <property type="entry name" value="CHLOROPHYLL SYNTHASE, CHLOROPLASTIC"/>
    <property type="match status" value="1"/>
</dbReference>
<proteinExistence type="predicted"/>
<protein>
    <submittedName>
        <fullName evidence="7">Geranylgeranylglycerol-phosphate geranylgeranyltransferase</fullName>
    </submittedName>
</protein>
<organism evidence="7 8">
    <name type="scientific">Caldithrix abyssi DSM 13497</name>
    <dbReference type="NCBI Taxonomy" id="880073"/>
    <lineage>
        <taxon>Bacteria</taxon>
        <taxon>Pseudomonadati</taxon>
        <taxon>Calditrichota</taxon>
        <taxon>Calditrichia</taxon>
        <taxon>Calditrichales</taxon>
        <taxon>Calditrichaceae</taxon>
        <taxon>Caldithrix</taxon>
    </lineage>
</organism>
<feature type="transmembrane region" description="Helical" evidence="6">
    <location>
        <begin position="20"/>
        <end position="37"/>
    </location>
</feature>
<feature type="transmembrane region" description="Helical" evidence="6">
    <location>
        <begin position="181"/>
        <end position="201"/>
    </location>
</feature>
<evidence type="ECO:0000256" key="5">
    <source>
        <dbReference type="ARBA" id="ARBA00023136"/>
    </source>
</evidence>
<dbReference type="AlphaFoldDB" id="A0A1J1C8J7"/>
<keyword evidence="7" id="KW-0808">Transferase</keyword>
<gene>
    <name evidence="7" type="ORF">Cabys_1573</name>
</gene>
<evidence type="ECO:0000313" key="7">
    <source>
        <dbReference type="EMBL" id="APF18322.1"/>
    </source>
</evidence>
<reference evidence="7 8" key="1">
    <citation type="submission" date="2016-11" db="EMBL/GenBank/DDBJ databases">
        <title>Genomic analysis of Caldithrix abyssi and proposal of a novel bacterial phylum Caldithrichaeota.</title>
        <authorList>
            <person name="Kublanov I."/>
            <person name="Sigalova O."/>
            <person name="Gavrilov S."/>
            <person name="Lebedinsky A."/>
            <person name="Ivanova N."/>
            <person name="Daum C."/>
            <person name="Reddy T."/>
            <person name="Klenk H.P."/>
            <person name="Goker M."/>
            <person name="Reva O."/>
            <person name="Miroshnichenko M."/>
            <person name="Kyprides N."/>
            <person name="Woyke T."/>
            <person name="Gelfand M."/>
        </authorList>
    </citation>
    <scope>NUCLEOTIDE SEQUENCE [LARGE SCALE GENOMIC DNA]</scope>
    <source>
        <strain evidence="7 8">LF13</strain>
    </source>
</reference>
<keyword evidence="3 6" id="KW-0812">Transmembrane</keyword>
<dbReference type="Gene3D" id="1.20.120.1780">
    <property type="entry name" value="UbiA prenyltransferase"/>
    <property type="match status" value="1"/>
</dbReference>
<evidence type="ECO:0000256" key="2">
    <source>
        <dbReference type="ARBA" id="ARBA00022475"/>
    </source>
</evidence>
<sequence length="258" mass="28946">MITIWVAAFITPQFHLNYKLYFAAVIAGLMTAGANIINDLYDIDIDRINKPNRPLPSGRATQKEARVYFVLNYALSFALAAFCGLPMFMVTFLIGLLLVYYSSHLKRTVLWGNLAVSLASAIAFIYGAMSVGDWRAGIIPAAFAFFFHLGREIVKDMQDLEGDVQNQSITFPARFGLKPSIVLINFVFIFLIILTIIPYILKVYGEMYLWIVTIGVHSVLIFVSVFLWFRNDRAVLGKISHLLKLDMLVGLAAIYLGS</sequence>
<dbReference type="InterPro" id="IPR044878">
    <property type="entry name" value="UbiA_sf"/>
</dbReference>
<dbReference type="InterPro" id="IPR000537">
    <property type="entry name" value="UbiA_prenyltransferase"/>
</dbReference>
<feature type="transmembrane region" description="Helical" evidence="6">
    <location>
        <begin position="207"/>
        <end position="229"/>
    </location>
</feature>
<feature type="transmembrane region" description="Helical" evidence="6">
    <location>
        <begin position="108"/>
        <end position="128"/>
    </location>
</feature>
<name>A0A1J1C8J7_CALAY</name>
<feature type="transmembrane region" description="Helical" evidence="6">
    <location>
        <begin position="134"/>
        <end position="150"/>
    </location>
</feature>
<dbReference type="CDD" id="cd13961">
    <property type="entry name" value="PT_UbiA_DGGGPS"/>
    <property type="match status" value="1"/>
</dbReference>
<dbReference type="Pfam" id="PF01040">
    <property type="entry name" value="UbiA"/>
    <property type="match status" value="1"/>
</dbReference>
<keyword evidence="2" id="KW-1003">Cell membrane</keyword>
<dbReference type="Proteomes" id="UP000183868">
    <property type="component" value="Chromosome"/>
</dbReference>
<accession>A0A1J1C8J7</accession>
<feature type="transmembrane region" description="Helical" evidence="6">
    <location>
        <begin position="73"/>
        <end position="101"/>
    </location>
</feature>
<evidence type="ECO:0000256" key="6">
    <source>
        <dbReference type="SAM" id="Phobius"/>
    </source>
</evidence>
<comment type="subcellular location">
    <subcellularLocation>
        <location evidence="1">Membrane</location>
        <topology evidence="1">Multi-pass membrane protein</topology>
    </subcellularLocation>
</comment>
<dbReference type="GO" id="GO:0016020">
    <property type="term" value="C:membrane"/>
    <property type="evidence" value="ECO:0007669"/>
    <property type="project" value="UniProtKB-SubCell"/>
</dbReference>
<evidence type="ECO:0000256" key="3">
    <source>
        <dbReference type="ARBA" id="ARBA00022692"/>
    </source>
</evidence>
<dbReference type="KEGG" id="caby:Cabys_1573"/>
<dbReference type="Gene3D" id="1.10.357.140">
    <property type="entry name" value="UbiA prenyltransferase"/>
    <property type="match status" value="1"/>
</dbReference>